<feature type="compositionally biased region" description="Basic residues" evidence="2">
    <location>
        <begin position="390"/>
        <end position="399"/>
    </location>
</feature>
<evidence type="ECO:0000313" key="4">
    <source>
        <dbReference type="Proteomes" id="UP000650628"/>
    </source>
</evidence>
<keyword evidence="1" id="KW-0175">Coiled coil</keyword>
<protein>
    <submittedName>
        <fullName evidence="3">Uncharacterized protein</fullName>
    </submittedName>
</protein>
<evidence type="ECO:0000313" key="3">
    <source>
        <dbReference type="EMBL" id="GII34733.1"/>
    </source>
</evidence>
<comment type="caution">
    <text evidence="3">The sequence shown here is derived from an EMBL/GenBank/DDBJ whole genome shotgun (WGS) entry which is preliminary data.</text>
</comment>
<feature type="compositionally biased region" description="Basic and acidic residues" evidence="2">
    <location>
        <begin position="400"/>
        <end position="422"/>
    </location>
</feature>
<keyword evidence="4" id="KW-1185">Reference proteome</keyword>
<feature type="coiled-coil region" evidence="1">
    <location>
        <begin position="34"/>
        <end position="61"/>
    </location>
</feature>
<dbReference type="Proteomes" id="UP000650628">
    <property type="component" value="Unassembled WGS sequence"/>
</dbReference>
<evidence type="ECO:0000256" key="2">
    <source>
        <dbReference type="SAM" id="MobiDB-lite"/>
    </source>
</evidence>
<name>A0A8J3TX86_9ACTN</name>
<organism evidence="3 4">
    <name type="scientific">Planotetraspora mira</name>
    <dbReference type="NCBI Taxonomy" id="58121"/>
    <lineage>
        <taxon>Bacteria</taxon>
        <taxon>Bacillati</taxon>
        <taxon>Actinomycetota</taxon>
        <taxon>Actinomycetes</taxon>
        <taxon>Streptosporangiales</taxon>
        <taxon>Streptosporangiaceae</taxon>
        <taxon>Planotetraspora</taxon>
    </lineage>
</organism>
<proteinExistence type="predicted"/>
<sequence>MYQIRGDFAAIFWARRWRASCMFSCAHHAPVALVMQELQQVERLEDTAVVHERRLVAAVNEDDAIEENTRAATMLAGAPIEAAALRPAIRAGLVVADAVRMRFRHPLIRSAIVQATEADRLRDAHAALAAALPDDDDRRIWHRAAAATSHDDEVAAALADAAMRANARGASGLALEALERAAYLSADPARRGARLIDAAIMAFELGDRAALERLLARAEDADLAPIDRSRLTDFRDITPHFVWTGVDRHADYAATIDEISTRDGPAIVLRWLHMRSLRWFFSNPPRDARAPVLAAIDRLDVPDEPQIIASLALIGPVERGRHILARLDALSKASWVSPRNLHLLGTKPDVRECVGWGGHVAASTSLRPRQGAGAGAHCPGHHRRRRLHLQAAGRGRHRRTDQLYRADPRLDTHPVARVETRKEKRSARHAGKDLSPVNSADDAVTVGSALS</sequence>
<gene>
    <name evidence="3" type="ORF">Pmi06nite_81750</name>
</gene>
<feature type="region of interest" description="Disordered" evidence="2">
    <location>
        <begin position="390"/>
        <end position="451"/>
    </location>
</feature>
<dbReference type="AlphaFoldDB" id="A0A8J3TX86"/>
<evidence type="ECO:0000256" key="1">
    <source>
        <dbReference type="SAM" id="Coils"/>
    </source>
</evidence>
<dbReference type="EMBL" id="BOOO01000056">
    <property type="protein sequence ID" value="GII34733.1"/>
    <property type="molecule type" value="Genomic_DNA"/>
</dbReference>
<reference evidence="3 4" key="1">
    <citation type="submission" date="2021-01" db="EMBL/GenBank/DDBJ databases">
        <title>Whole genome shotgun sequence of Planotetraspora mira NBRC 15435.</title>
        <authorList>
            <person name="Komaki H."/>
            <person name="Tamura T."/>
        </authorList>
    </citation>
    <scope>NUCLEOTIDE SEQUENCE [LARGE SCALE GENOMIC DNA]</scope>
    <source>
        <strain evidence="3 4">NBRC 15435</strain>
    </source>
</reference>
<accession>A0A8J3TX86</accession>